<feature type="compositionally biased region" description="Basic and acidic residues" evidence="1">
    <location>
        <begin position="53"/>
        <end position="62"/>
    </location>
</feature>
<evidence type="ECO:0000313" key="3">
    <source>
        <dbReference type="EMBL" id="EFO62744.1"/>
    </source>
</evidence>
<sequence>MTRGNQRDVDRERARKRRERNEGGRSRAHTGADLAETKERNAEIMRQKQAAADARKREQGSQ</sequence>
<proteinExistence type="predicted"/>
<dbReference type="Proteomes" id="UP000008974">
    <property type="component" value="Unassembled WGS sequence"/>
</dbReference>
<dbReference type="InterPro" id="IPR007513">
    <property type="entry name" value="SERF-like_N"/>
</dbReference>
<feature type="region of interest" description="Disordered" evidence="1">
    <location>
        <begin position="1"/>
        <end position="62"/>
    </location>
</feature>
<dbReference type="VEuPathDB" id="GiardiaDB:GLP15_1436"/>
<feature type="compositionally biased region" description="Basic and acidic residues" evidence="1">
    <location>
        <begin position="1"/>
        <end position="25"/>
    </location>
</feature>
<organism evidence="3 4">
    <name type="scientific">Giardia intestinalis (strain P15)</name>
    <name type="common">Giardia lamblia</name>
    <dbReference type="NCBI Taxonomy" id="658858"/>
    <lineage>
        <taxon>Eukaryota</taxon>
        <taxon>Metamonada</taxon>
        <taxon>Diplomonadida</taxon>
        <taxon>Hexamitidae</taxon>
        <taxon>Giardiinae</taxon>
        <taxon>Giardia</taxon>
    </lineage>
</organism>
<protein>
    <recommendedName>
        <fullName evidence="2">Small EDRK-rich factor-like N-terminal domain-containing protein</fullName>
    </recommendedName>
</protein>
<evidence type="ECO:0000256" key="1">
    <source>
        <dbReference type="SAM" id="MobiDB-lite"/>
    </source>
</evidence>
<evidence type="ECO:0000259" key="2">
    <source>
        <dbReference type="Pfam" id="PF04419"/>
    </source>
</evidence>
<evidence type="ECO:0000313" key="4">
    <source>
        <dbReference type="Proteomes" id="UP000008974"/>
    </source>
</evidence>
<comment type="caution">
    <text evidence="3">The sequence shown here is derived from an EMBL/GenBank/DDBJ whole genome shotgun (WGS) entry which is preliminary data.</text>
</comment>
<dbReference type="AlphaFoldDB" id="E1F465"/>
<reference evidence="3 4" key="1">
    <citation type="journal article" date="2010" name="BMC Genomics">
        <title>Genome analysis and comparative genomics of a Giardia intestinalis assemblage E isolate.</title>
        <authorList>
            <person name="Jerlstrom-Hultqvist J."/>
            <person name="Franzen O."/>
            <person name="Ankarklev J."/>
            <person name="Xu F."/>
            <person name="Nohynkova E."/>
            <person name="Andersson J.O."/>
            <person name="Svard S.G."/>
            <person name="Andersson B."/>
        </authorList>
    </citation>
    <scope>NUCLEOTIDE SEQUENCE [LARGE SCALE GENOMIC DNA]</scope>
    <source>
        <strain evidence="3 4">P15</strain>
    </source>
</reference>
<gene>
    <name evidence="3" type="ORF">GLP15_1436</name>
</gene>
<dbReference type="Pfam" id="PF04419">
    <property type="entry name" value="SERF-like_N"/>
    <property type="match status" value="1"/>
</dbReference>
<dbReference type="EMBL" id="ACVC01000163">
    <property type="protein sequence ID" value="EFO62744.1"/>
    <property type="molecule type" value="Genomic_DNA"/>
</dbReference>
<name>E1F465_GIAIA</name>
<feature type="domain" description="Small EDRK-rich factor-like N-terminal" evidence="2">
    <location>
        <begin position="1"/>
        <end position="38"/>
    </location>
</feature>
<feature type="compositionally biased region" description="Basic and acidic residues" evidence="1">
    <location>
        <begin position="35"/>
        <end position="46"/>
    </location>
</feature>
<accession>E1F465</accession>